<dbReference type="SUPFAM" id="SSF47413">
    <property type="entry name" value="lambda repressor-like DNA-binding domains"/>
    <property type="match status" value="1"/>
</dbReference>
<dbReference type="PROSITE" id="PS50943">
    <property type="entry name" value="HTH_CROC1"/>
    <property type="match status" value="1"/>
</dbReference>
<proteinExistence type="predicted"/>
<accession>A0A1M7QFD6</accession>
<keyword evidence="3" id="KW-1185">Reference proteome</keyword>
<evidence type="ECO:0000313" key="2">
    <source>
        <dbReference type="EMBL" id="SHN29296.1"/>
    </source>
</evidence>
<dbReference type="Proteomes" id="UP000184513">
    <property type="component" value="Unassembled WGS sequence"/>
</dbReference>
<reference evidence="2 3" key="1">
    <citation type="submission" date="2016-11" db="EMBL/GenBank/DDBJ databases">
        <authorList>
            <person name="Jaros S."/>
            <person name="Januszkiewicz K."/>
            <person name="Wedrychowicz H."/>
        </authorList>
    </citation>
    <scope>NUCLEOTIDE SEQUENCE [LARGE SCALE GENOMIC DNA]</scope>
    <source>
        <strain evidence="2 3">CGMCC 1.6102</strain>
    </source>
</reference>
<dbReference type="Pfam" id="PF01381">
    <property type="entry name" value="HTH_3"/>
    <property type="match status" value="1"/>
</dbReference>
<sequence>MKAIPKRVQYLFKFTNLYPMGYISFEMCIFVPERVNTILMNTGNNYPGLPLSSFVKAKRKELGLTQQELADKAGVGLRFVRELERDKPSLQKDKVNQVLVLFGYELGPVPIDRNKLIHEKG</sequence>
<dbReference type="InterPro" id="IPR017507">
    <property type="entry name" value="Tscrpt_reg_HipB-like"/>
</dbReference>
<gene>
    <name evidence="2" type="ORF">SAMN04488057_11723</name>
</gene>
<dbReference type="EMBL" id="FRCY01000017">
    <property type="protein sequence ID" value="SHN29296.1"/>
    <property type="molecule type" value="Genomic_DNA"/>
</dbReference>
<dbReference type="AlphaFoldDB" id="A0A1M7QFD6"/>
<dbReference type="NCBIfam" id="TIGR03070">
    <property type="entry name" value="couple_hipB"/>
    <property type="match status" value="1"/>
</dbReference>
<evidence type="ECO:0000313" key="3">
    <source>
        <dbReference type="Proteomes" id="UP000184513"/>
    </source>
</evidence>
<dbReference type="CDD" id="cd00093">
    <property type="entry name" value="HTH_XRE"/>
    <property type="match status" value="1"/>
</dbReference>
<dbReference type="SMART" id="SM00530">
    <property type="entry name" value="HTH_XRE"/>
    <property type="match status" value="1"/>
</dbReference>
<dbReference type="Gene3D" id="1.10.260.40">
    <property type="entry name" value="lambda repressor-like DNA-binding domains"/>
    <property type="match status" value="1"/>
</dbReference>
<feature type="domain" description="HTH cro/C1-type" evidence="1">
    <location>
        <begin position="55"/>
        <end position="109"/>
    </location>
</feature>
<organism evidence="2 3">
    <name type="scientific">Cyclobacterium lianum</name>
    <dbReference type="NCBI Taxonomy" id="388280"/>
    <lineage>
        <taxon>Bacteria</taxon>
        <taxon>Pseudomonadati</taxon>
        <taxon>Bacteroidota</taxon>
        <taxon>Cytophagia</taxon>
        <taxon>Cytophagales</taxon>
        <taxon>Cyclobacteriaceae</taxon>
        <taxon>Cyclobacterium</taxon>
    </lineage>
</organism>
<dbReference type="InterPro" id="IPR010982">
    <property type="entry name" value="Lambda_DNA-bd_dom_sf"/>
</dbReference>
<protein>
    <submittedName>
        <fullName evidence="2">Transcriptional regulator, y4mF family</fullName>
    </submittedName>
</protein>
<dbReference type="STRING" id="388280.SAMN04488057_11723"/>
<evidence type="ECO:0000259" key="1">
    <source>
        <dbReference type="PROSITE" id="PS50943"/>
    </source>
</evidence>
<dbReference type="GO" id="GO:0003677">
    <property type="term" value="F:DNA binding"/>
    <property type="evidence" value="ECO:0007669"/>
    <property type="project" value="InterPro"/>
</dbReference>
<name>A0A1M7QFD6_9BACT</name>
<dbReference type="InterPro" id="IPR001387">
    <property type="entry name" value="Cro/C1-type_HTH"/>
</dbReference>